<dbReference type="Pfam" id="PF00849">
    <property type="entry name" value="PseudoU_synth_2"/>
    <property type="match status" value="1"/>
</dbReference>
<dbReference type="GO" id="GO:0009982">
    <property type="term" value="F:pseudouridine synthase activity"/>
    <property type="evidence" value="ECO:0007669"/>
    <property type="project" value="InterPro"/>
</dbReference>
<name>A0A1G2GZB5_9BACT</name>
<dbReference type="NCBIfam" id="TIGR00005">
    <property type="entry name" value="rluA_subfam"/>
    <property type="match status" value="1"/>
</dbReference>
<protein>
    <recommendedName>
        <fullName evidence="3">Pseudouridine synthase</fullName>
        <ecNumber evidence="3">5.4.99.-</ecNumber>
    </recommendedName>
</protein>
<proteinExistence type="inferred from homology"/>
<sequence>MNDPVYEDKDILVLNKPAGVPVQVDVRSSEHTVLEDVRKEYPEAMLVHRLDKDTSGLLIVAKNSVSYEYFKQLFKERKVKKIYIALVGGVVSKNEGTISLAIARSKKDFRKRVASPRMVKGARVAETHFKILQRYHEYTLLEVSPKTGRTHQIRSHLASIGYPVACDRLYGGKKYLCPVGLDRQFLHAAGLEFETKDNKRIYLEAELPSDLKHALETLKMP</sequence>
<gene>
    <name evidence="5" type="ORF">A3H64_01375</name>
</gene>
<dbReference type="PROSITE" id="PS01129">
    <property type="entry name" value="PSI_RLU"/>
    <property type="match status" value="1"/>
</dbReference>
<evidence type="ECO:0000313" key="6">
    <source>
        <dbReference type="Proteomes" id="UP000178186"/>
    </source>
</evidence>
<keyword evidence="3" id="KW-0413">Isomerase</keyword>
<accession>A0A1G2GZB5</accession>
<feature type="domain" description="Pseudouridine synthase RsuA/RluA-like" evidence="4">
    <location>
        <begin position="10"/>
        <end position="159"/>
    </location>
</feature>
<dbReference type="CDD" id="cd02869">
    <property type="entry name" value="PseudoU_synth_RluA_like"/>
    <property type="match status" value="1"/>
</dbReference>
<evidence type="ECO:0000313" key="5">
    <source>
        <dbReference type="EMBL" id="OGZ55566.1"/>
    </source>
</evidence>
<dbReference type="SUPFAM" id="SSF55120">
    <property type="entry name" value="Pseudouridine synthase"/>
    <property type="match status" value="1"/>
</dbReference>
<dbReference type="EC" id="5.4.99.-" evidence="3"/>
<comment type="catalytic activity">
    <reaction evidence="3">
        <text>a uridine in RNA = a pseudouridine in RNA</text>
        <dbReference type="Rhea" id="RHEA:48348"/>
        <dbReference type="Rhea" id="RHEA-COMP:12068"/>
        <dbReference type="Rhea" id="RHEA-COMP:12069"/>
        <dbReference type="ChEBI" id="CHEBI:65314"/>
        <dbReference type="ChEBI" id="CHEBI:65315"/>
    </reaction>
</comment>
<organism evidence="5 6">
    <name type="scientific">Candidatus Ryanbacteria bacterium RIFCSPLOWO2_02_FULL_45_11c</name>
    <dbReference type="NCBI Taxonomy" id="1802128"/>
    <lineage>
        <taxon>Bacteria</taxon>
        <taxon>Candidatus Ryaniibacteriota</taxon>
    </lineage>
</organism>
<dbReference type="EMBL" id="MHNY01000026">
    <property type="protein sequence ID" value="OGZ55566.1"/>
    <property type="molecule type" value="Genomic_DNA"/>
</dbReference>
<comment type="function">
    <text evidence="3">Responsible for synthesis of pseudouridine from uracil.</text>
</comment>
<comment type="similarity">
    <text evidence="1 3">Belongs to the pseudouridine synthase RluA family.</text>
</comment>
<evidence type="ECO:0000256" key="2">
    <source>
        <dbReference type="PIRSR" id="PIRSR606225-1"/>
    </source>
</evidence>
<dbReference type="Proteomes" id="UP000178186">
    <property type="component" value="Unassembled WGS sequence"/>
</dbReference>
<dbReference type="GO" id="GO:0140098">
    <property type="term" value="F:catalytic activity, acting on RNA"/>
    <property type="evidence" value="ECO:0007669"/>
    <property type="project" value="UniProtKB-ARBA"/>
</dbReference>
<dbReference type="InterPro" id="IPR020103">
    <property type="entry name" value="PsdUridine_synth_cat_dom_sf"/>
</dbReference>
<dbReference type="InterPro" id="IPR006145">
    <property type="entry name" value="PsdUridine_synth_RsuA/RluA"/>
</dbReference>
<feature type="active site" evidence="2">
    <location>
        <position position="51"/>
    </location>
</feature>
<dbReference type="InterPro" id="IPR050188">
    <property type="entry name" value="RluA_PseudoU_synthase"/>
</dbReference>
<evidence type="ECO:0000256" key="1">
    <source>
        <dbReference type="ARBA" id="ARBA00010876"/>
    </source>
</evidence>
<dbReference type="Gene3D" id="3.30.2350.10">
    <property type="entry name" value="Pseudouridine synthase"/>
    <property type="match status" value="1"/>
</dbReference>
<dbReference type="GO" id="GO:0000455">
    <property type="term" value="P:enzyme-directed rRNA pseudouridine synthesis"/>
    <property type="evidence" value="ECO:0007669"/>
    <property type="project" value="TreeGrafter"/>
</dbReference>
<evidence type="ECO:0000256" key="3">
    <source>
        <dbReference type="RuleBase" id="RU362028"/>
    </source>
</evidence>
<dbReference type="PANTHER" id="PTHR21600">
    <property type="entry name" value="MITOCHONDRIAL RNA PSEUDOURIDINE SYNTHASE"/>
    <property type="match status" value="1"/>
</dbReference>
<comment type="caution">
    <text evidence="5">The sequence shown here is derived from an EMBL/GenBank/DDBJ whole genome shotgun (WGS) entry which is preliminary data.</text>
</comment>
<dbReference type="PANTHER" id="PTHR21600:SF87">
    <property type="entry name" value="RNA PSEUDOURIDYLATE SYNTHASE DOMAIN-CONTAINING PROTEIN 1"/>
    <property type="match status" value="1"/>
</dbReference>
<evidence type="ECO:0000259" key="4">
    <source>
        <dbReference type="Pfam" id="PF00849"/>
    </source>
</evidence>
<dbReference type="InterPro" id="IPR006225">
    <property type="entry name" value="PsdUridine_synth_RluC/D"/>
</dbReference>
<dbReference type="AlphaFoldDB" id="A0A1G2GZB5"/>
<dbReference type="GO" id="GO:0003723">
    <property type="term" value="F:RNA binding"/>
    <property type="evidence" value="ECO:0007669"/>
    <property type="project" value="InterPro"/>
</dbReference>
<dbReference type="InterPro" id="IPR006224">
    <property type="entry name" value="PsdUridine_synth_RluA-like_CS"/>
</dbReference>
<dbReference type="STRING" id="1802128.A3H64_01375"/>
<reference evidence="5 6" key="1">
    <citation type="journal article" date="2016" name="Nat. Commun.">
        <title>Thousands of microbial genomes shed light on interconnected biogeochemical processes in an aquifer system.</title>
        <authorList>
            <person name="Anantharaman K."/>
            <person name="Brown C.T."/>
            <person name="Hug L.A."/>
            <person name="Sharon I."/>
            <person name="Castelle C.J."/>
            <person name="Probst A.J."/>
            <person name="Thomas B.C."/>
            <person name="Singh A."/>
            <person name="Wilkins M.J."/>
            <person name="Karaoz U."/>
            <person name="Brodie E.L."/>
            <person name="Williams K.H."/>
            <person name="Hubbard S.S."/>
            <person name="Banfield J.F."/>
        </authorList>
    </citation>
    <scope>NUCLEOTIDE SEQUENCE [LARGE SCALE GENOMIC DNA]</scope>
</reference>